<dbReference type="Proteomes" id="UP000789901">
    <property type="component" value="Unassembled WGS sequence"/>
</dbReference>
<dbReference type="EMBL" id="CAJVQB010139375">
    <property type="protein sequence ID" value="CAG8854530.1"/>
    <property type="molecule type" value="Genomic_DNA"/>
</dbReference>
<evidence type="ECO:0000313" key="2">
    <source>
        <dbReference type="Proteomes" id="UP000789901"/>
    </source>
</evidence>
<accession>A0ABN7XIC2</accession>
<proteinExistence type="predicted"/>
<evidence type="ECO:0000313" key="1">
    <source>
        <dbReference type="EMBL" id="CAG8854530.1"/>
    </source>
</evidence>
<sequence>EQLDTKAYDAQNDKTIFEKWPVCTGGKPNVTDSKLSKFAKNERLTAHGGVAAILARSENEASNNPLNTHPILMPKNAKLLDEIANIEYERFKKSNIRAENFASYITKNFWPFNKLSQ</sequence>
<reference evidence="1 2" key="1">
    <citation type="submission" date="2021-06" db="EMBL/GenBank/DDBJ databases">
        <authorList>
            <person name="Kallberg Y."/>
            <person name="Tangrot J."/>
            <person name="Rosling A."/>
        </authorList>
    </citation>
    <scope>NUCLEOTIDE SEQUENCE [LARGE SCALE GENOMIC DNA]</scope>
    <source>
        <strain evidence="1 2">120-4 pot B 10/14</strain>
    </source>
</reference>
<feature type="non-terminal residue" evidence="1">
    <location>
        <position position="1"/>
    </location>
</feature>
<gene>
    <name evidence="1" type="ORF">GMARGA_LOCUS43351</name>
</gene>
<organism evidence="1 2">
    <name type="scientific">Gigaspora margarita</name>
    <dbReference type="NCBI Taxonomy" id="4874"/>
    <lineage>
        <taxon>Eukaryota</taxon>
        <taxon>Fungi</taxon>
        <taxon>Fungi incertae sedis</taxon>
        <taxon>Mucoromycota</taxon>
        <taxon>Glomeromycotina</taxon>
        <taxon>Glomeromycetes</taxon>
        <taxon>Diversisporales</taxon>
        <taxon>Gigasporaceae</taxon>
        <taxon>Gigaspora</taxon>
    </lineage>
</organism>
<keyword evidence="2" id="KW-1185">Reference proteome</keyword>
<protein>
    <submittedName>
        <fullName evidence="1">36619_t:CDS:1</fullName>
    </submittedName>
</protein>
<name>A0ABN7XIC2_GIGMA</name>
<comment type="caution">
    <text evidence="1">The sequence shown here is derived from an EMBL/GenBank/DDBJ whole genome shotgun (WGS) entry which is preliminary data.</text>
</comment>
<feature type="non-terminal residue" evidence="1">
    <location>
        <position position="117"/>
    </location>
</feature>